<gene>
    <name evidence="2" type="ORF">JR064_08130</name>
</gene>
<dbReference type="Pfam" id="PF05050">
    <property type="entry name" value="Methyltransf_21"/>
    <property type="match status" value="1"/>
</dbReference>
<dbReference type="InterPro" id="IPR029063">
    <property type="entry name" value="SAM-dependent_MTases_sf"/>
</dbReference>
<evidence type="ECO:0000313" key="3">
    <source>
        <dbReference type="Proteomes" id="UP000695802"/>
    </source>
</evidence>
<sequence length="289" mass="31845">MKVGTLLGLRASARAFSFGGRFNAPQSIMRRLFRHHRAMVSIGDFDGDMAMDLSLTEHMQRRIFWMGYYSQGIVALLDRTLAPGMSVIDVGANIGEITLVAAKRVGQAGRVVSFEPVDGLADTLCSHVLRNDLRNVTVVRQGLSNRHDHVPIFSSCGQGEPGDEHHGLGSLFGTPSHDRALQNVEITTLDAYLDANPLPRVDVIKVDIEGAELPCLQGARLTLGKYKPSLIVEVQKESSLKAGYDQRDILDYLHEFGYRFHAIRSDGALWNVDRSSLGPYQNVLCTVAE</sequence>
<dbReference type="Proteomes" id="UP000695802">
    <property type="component" value="Unassembled WGS sequence"/>
</dbReference>
<organism evidence="2 3">
    <name type="scientific">Xanthomonas bonasiae</name>
    <dbReference type="NCBI Taxonomy" id="2810351"/>
    <lineage>
        <taxon>Bacteria</taxon>
        <taxon>Pseudomonadati</taxon>
        <taxon>Pseudomonadota</taxon>
        <taxon>Gammaproteobacteria</taxon>
        <taxon>Lysobacterales</taxon>
        <taxon>Lysobacteraceae</taxon>
        <taxon>Xanthomonas</taxon>
    </lineage>
</organism>
<evidence type="ECO:0000313" key="2">
    <source>
        <dbReference type="EMBL" id="MBN6102130.1"/>
    </source>
</evidence>
<dbReference type="EMBL" id="JAFIWB010000006">
    <property type="protein sequence ID" value="MBN6102130.1"/>
    <property type="molecule type" value="Genomic_DNA"/>
</dbReference>
<keyword evidence="2" id="KW-0808">Transferase</keyword>
<dbReference type="RefSeq" id="WP_206229388.1">
    <property type="nucleotide sequence ID" value="NZ_JAFIWB010000006.1"/>
</dbReference>
<dbReference type="InterPro" id="IPR006342">
    <property type="entry name" value="FkbM_mtfrase"/>
</dbReference>
<dbReference type="NCBIfam" id="TIGR01444">
    <property type="entry name" value="fkbM_fam"/>
    <property type="match status" value="1"/>
</dbReference>
<dbReference type="GO" id="GO:0032259">
    <property type="term" value="P:methylation"/>
    <property type="evidence" value="ECO:0007669"/>
    <property type="project" value="UniProtKB-KW"/>
</dbReference>
<keyword evidence="2" id="KW-0489">Methyltransferase</keyword>
<feature type="domain" description="Methyltransferase FkbM" evidence="1">
    <location>
        <begin position="89"/>
        <end position="260"/>
    </location>
</feature>
<reference evidence="2 3" key="1">
    <citation type="submission" date="2021-02" db="EMBL/GenBank/DDBJ databases">
        <title>Taxonomically Unique Crown Gall-Associated Xanthomonas Stains Have Deficiency in Virulence Repertories.</title>
        <authorList>
            <person name="Mafakheri H."/>
            <person name="Taghavi S.M."/>
            <person name="Dimkic I."/>
            <person name="Nemanja K."/>
            <person name="Osdaghi E."/>
        </authorList>
    </citation>
    <scope>NUCLEOTIDE SEQUENCE [LARGE SCALE GENOMIC DNA]</scope>
    <source>
        <strain evidence="2 3">FX4</strain>
    </source>
</reference>
<comment type="caution">
    <text evidence="2">The sequence shown here is derived from an EMBL/GenBank/DDBJ whole genome shotgun (WGS) entry which is preliminary data.</text>
</comment>
<dbReference type="PANTHER" id="PTHR34203:SF15">
    <property type="entry name" value="SLL1173 PROTEIN"/>
    <property type="match status" value="1"/>
</dbReference>
<dbReference type="InterPro" id="IPR052514">
    <property type="entry name" value="SAM-dependent_MTase"/>
</dbReference>
<keyword evidence="3" id="KW-1185">Reference proteome</keyword>
<dbReference type="GO" id="GO:0008168">
    <property type="term" value="F:methyltransferase activity"/>
    <property type="evidence" value="ECO:0007669"/>
    <property type="project" value="UniProtKB-KW"/>
</dbReference>
<evidence type="ECO:0000259" key="1">
    <source>
        <dbReference type="Pfam" id="PF05050"/>
    </source>
</evidence>
<name>A0ABS3B3H7_9XANT</name>
<protein>
    <submittedName>
        <fullName evidence="2">FkbM family methyltransferase</fullName>
    </submittedName>
</protein>
<dbReference type="PANTHER" id="PTHR34203">
    <property type="entry name" value="METHYLTRANSFERASE, FKBM FAMILY PROTEIN"/>
    <property type="match status" value="1"/>
</dbReference>
<dbReference type="Gene3D" id="3.40.50.150">
    <property type="entry name" value="Vaccinia Virus protein VP39"/>
    <property type="match status" value="1"/>
</dbReference>
<dbReference type="SUPFAM" id="SSF53335">
    <property type="entry name" value="S-adenosyl-L-methionine-dependent methyltransferases"/>
    <property type="match status" value="1"/>
</dbReference>
<proteinExistence type="predicted"/>
<accession>A0ABS3B3H7</accession>